<protein>
    <submittedName>
        <fullName evidence="1">Uncharacterized protein</fullName>
    </submittedName>
</protein>
<dbReference type="EMBL" id="JACEEZ010025913">
    <property type="protein sequence ID" value="KAG0696224.1"/>
    <property type="molecule type" value="Genomic_DNA"/>
</dbReference>
<name>A0A8J8WAR7_CHIOP</name>
<accession>A0A8J8WAR7</accession>
<evidence type="ECO:0000313" key="2">
    <source>
        <dbReference type="Proteomes" id="UP000770661"/>
    </source>
</evidence>
<keyword evidence="2" id="KW-1185">Reference proteome</keyword>
<gene>
    <name evidence="1" type="ORF">GWK47_026597</name>
</gene>
<sequence>MAPKARSFYSRLADLMSVKKHQPRSSVAAWMRCRLSFSLLRSALLCLRGTRYSTPSNTDIGDLDCEATLVESGIRVDGAVTVPGGVWVLHVSWVWGGALLGRLEVAVRGPMTRHCAEGLSGVVLPACPASCAGLAVRVQAAEAWVREGSGGCYVTEEGSCIYGACLLTVKQAKVFPTLAGRRAPPMAAAVPGLT</sequence>
<reference evidence="1" key="1">
    <citation type="submission" date="2020-07" db="EMBL/GenBank/DDBJ databases">
        <title>The High-quality genome of the commercially important snow crab, Chionoecetes opilio.</title>
        <authorList>
            <person name="Jeong J.-H."/>
            <person name="Ryu S."/>
        </authorList>
    </citation>
    <scope>NUCLEOTIDE SEQUENCE</scope>
    <source>
        <strain evidence="1">MADBK_172401_WGS</strain>
        <tissue evidence="1">Digestive gland</tissue>
    </source>
</reference>
<organism evidence="1 2">
    <name type="scientific">Chionoecetes opilio</name>
    <name type="common">Atlantic snow crab</name>
    <name type="synonym">Cancer opilio</name>
    <dbReference type="NCBI Taxonomy" id="41210"/>
    <lineage>
        <taxon>Eukaryota</taxon>
        <taxon>Metazoa</taxon>
        <taxon>Ecdysozoa</taxon>
        <taxon>Arthropoda</taxon>
        <taxon>Crustacea</taxon>
        <taxon>Multicrustacea</taxon>
        <taxon>Malacostraca</taxon>
        <taxon>Eumalacostraca</taxon>
        <taxon>Eucarida</taxon>
        <taxon>Decapoda</taxon>
        <taxon>Pleocyemata</taxon>
        <taxon>Brachyura</taxon>
        <taxon>Eubrachyura</taxon>
        <taxon>Majoidea</taxon>
        <taxon>Majidae</taxon>
        <taxon>Chionoecetes</taxon>
    </lineage>
</organism>
<proteinExistence type="predicted"/>
<dbReference type="AlphaFoldDB" id="A0A8J8WAR7"/>
<dbReference type="Proteomes" id="UP000770661">
    <property type="component" value="Unassembled WGS sequence"/>
</dbReference>
<comment type="caution">
    <text evidence="1">The sequence shown here is derived from an EMBL/GenBank/DDBJ whole genome shotgun (WGS) entry which is preliminary data.</text>
</comment>
<evidence type="ECO:0000313" key="1">
    <source>
        <dbReference type="EMBL" id="KAG0696224.1"/>
    </source>
</evidence>